<feature type="compositionally biased region" description="Polar residues" evidence="1">
    <location>
        <begin position="19"/>
        <end position="33"/>
    </location>
</feature>
<dbReference type="GO" id="GO:0005509">
    <property type="term" value="F:calcium ion binding"/>
    <property type="evidence" value="ECO:0007669"/>
    <property type="project" value="InterPro"/>
</dbReference>
<dbReference type="SUPFAM" id="SSF47473">
    <property type="entry name" value="EF-hand"/>
    <property type="match status" value="1"/>
</dbReference>
<dbReference type="AlphaFoldDB" id="A0A3M7RJC2"/>
<feature type="domain" description="EF-hand" evidence="2">
    <location>
        <begin position="539"/>
        <end position="574"/>
    </location>
</feature>
<dbReference type="InterPro" id="IPR052394">
    <property type="entry name" value="LRR-containing"/>
</dbReference>
<dbReference type="SMART" id="SM00368">
    <property type="entry name" value="LRR_RI"/>
    <property type="match status" value="8"/>
</dbReference>
<evidence type="ECO:0000259" key="2">
    <source>
        <dbReference type="PROSITE" id="PS50222"/>
    </source>
</evidence>
<keyword evidence="4" id="KW-1185">Reference proteome</keyword>
<dbReference type="STRING" id="10195.A0A3M7RJC2"/>
<gene>
    <name evidence="3" type="ORF">BpHYR1_044988</name>
</gene>
<dbReference type="SUPFAM" id="SSF52047">
    <property type="entry name" value="RNI-like"/>
    <property type="match status" value="1"/>
</dbReference>
<name>A0A3M7RJC2_BRAPC</name>
<sequence length="605" mass="68387">MPKTESPGKTSVKADTKSKSSGSDVKIRSSSASKEPFRFSKHVQTRSMSVAKPLATRDSDDDEMPDSIDKRNDFEAQEAESKFLNDDEELKMLQNESLHDEFFDNSENEDFNLGESRQVRHLKNLVDDTNLDNLSFCSDDTVDLLEEAKNYLLKKDHFEESERILKTDLKYNTTLICSSFDIKMSTSRVDTTKSKEKSKDFSWKAIYLDNCRKQKTIPASYFLRHMNDPNLSMKHHGLGAPGMRPVSAALMNNSIVSKLDLSDNWLGPEGAHHISKMLKENCFITDLNLSDNNFSSNGCEALRDVLRANNSITHLTMRGNKFNDASATVWAEIISNTIKIEFLDLSHNNFGEESGKILGPAIAENISIKTLNLSWNNIRRKGAVAIAKGLGANSVIKSLDVGWNGFSQDGCKALLKSLKENETLEEFDLSNNRIATEGAVYIAKSLIVNQTLRILKLGLNPMESAGCFSIIKALQKNTNTKIELIDFSEIIVDKYFKDEFKNFQTVFPHIQIKTGCDGVKLKPKIKINPIIKLRNFIEKNHIKLIDFFNKFDKDGSMSVTREEFQVGILELGVRFTQEEIDQLVNELDPDGDGEINYRFNVMFFT</sequence>
<evidence type="ECO:0000256" key="1">
    <source>
        <dbReference type="SAM" id="MobiDB-lite"/>
    </source>
</evidence>
<reference evidence="3 4" key="1">
    <citation type="journal article" date="2018" name="Sci. Rep.">
        <title>Genomic signatures of local adaptation to the degree of environmental predictability in rotifers.</title>
        <authorList>
            <person name="Franch-Gras L."/>
            <person name="Hahn C."/>
            <person name="Garcia-Roger E.M."/>
            <person name="Carmona M.J."/>
            <person name="Serra M."/>
            <person name="Gomez A."/>
        </authorList>
    </citation>
    <scope>NUCLEOTIDE SEQUENCE [LARGE SCALE GENOMIC DNA]</scope>
    <source>
        <strain evidence="3">HYR1</strain>
    </source>
</reference>
<dbReference type="PROSITE" id="PS50222">
    <property type="entry name" value="EF_HAND_2"/>
    <property type="match status" value="1"/>
</dbReference>
<dbReference type="PANTHER" id="PTHR24114">
    <property type="entry name" value="LEUCINE RICH REPEAT FAMILY PROTEIN"/>
    <property type="match status" value="1"/>
</dbReference>
<dbReference type="PANTHER" id="PTHR24114:SF50">
    <property type="entry name" value="RNI-LIKE PROTEIN"/>
    <property type="match status" value="1"/>
</dbReference>
<dbReference type="Pfam" id="PF13516">
    <property type="entry name" value="LRR_6"/>
    <property type="match status" value="6"/>
</dbReference>
<evidence type="ECO:0000313" key="3">
    <source>
        <dbReference type="EMBL" id="RNA23490.1"/>
    </source>
</evidence>
<dbReference type="InterPro" id="IPR001611">
    <property type="entry name" value="Leu-rich_rpt"/>
</dbReference>
<dbReference type="CDD" id="cd00051">
    <property type="entry name" value="EFh"/>
    <property type="match status" value="1"/>
</dbReference>
<dbReference type="Gene3D" id="1.10.238.10">
    <property type="entry name" value="EF-hand"/>
    <property type="match status" value="1"/>
</dbReference>
<comment type="caution">
    <text evidence="3">The sequence shown here is derived from an EMBL/GenBank/DDBJ whole genome shotgun (WGS) entry which is preliminary data.</text>
</comment>
<dbReference type="Gene3D" id="3.80.10.10">
    <property type="entry name" value="Ribonuclease Inhibitor"/>
    <property type="match status" value="2"/>
</dbReference>
<evidence type="ECO:0000313" key="4">
    <source>
        <dbReference type="Proteomes" id="UP000276133"/>
    </source>
</evidence>
<dbReference type="InterPro" id="IPR032675">
    <property type="entry name" value="LRR_dom_sf"/>
</dbReference>
<dbReference type="InterPro" id="IPR002048">
    <property type="entry name" value="EF_hand_dom"/>
</dbReference>
<proteinExistence type="predicted"/>
<organism evidence="3 4">
    <name type="scientific">Brachionus plicatilis</name>
    <name type="common">Marine rotifer</name>
    <name type="synonym">Brachionus muelleri</name>
    <dbReference type="NCBI Taxonomy" id="10195"/>
    <lineage>
        <taxon>Eukaryota</taxon>
        <taxon>Metazoa</taxon>
        <taxon>Spiralia</taxon>
        <taxon>Gnathifera</taxon>
        <taxon>Rotifera</taxon>
        <taxon>Eurotatoria</taxon>
        <taxon>Monogononta</taxon>
        <taxon>Pseudotrocha</taxon>
        <taxon>Ploima</taxon>
        <taxon>Brachionidae</taxon>
        <taxon>Brachionus</taxon>
    </lineage>
</organism>
<dbReference type="Proteomes" id="UP000276133">
    <property type="component" value="Unassembled WGS sequence"/>
</dbReference>
<dbReference type="EMBL" id="REGN01003278">
    <property type="protein sequence ID" value="RNA23490.1"/>
    <property type="molecule type" value="Genomic_DNA"/>
</dbReference>
<accession>A0A3M7RJC2</accession>
<dbReference type="Pfam" id="PF13499">
    <property type="entry name" value="EF-hand_7"/>
    <property type="match status" value="1"/>
</dbReference>
<protein>
    <submittedName>
        <fullName evidence="3">Leucine-rich repeat-containing 74B-like</fullName>
    </submittedName>
</protein>
<dbReference type="OrthoDB" id="120976at2759"/>
<dbReference type="InterPro" id="IPR011992">
    <property type="entry name" value="EF-hand-dom_pair"/>
</dbReference>
<feature type="region of interest" description="Disordered" evidence="1">
    <location>
        <begin position="1"/>
        <end position="67"/>
    </location>
</feature>